<evidence type="ECO:0000256" key="4">
    <source>
        <dbReference type="ARBA" id="ARBA00012438"/>
    </source>
</evidence>
<dbReference type="InterPro" id="IPR036890">
    <property type="entry name" value="HATPase_C_sf"/>
</dbReference>
<dbReference type="CDD" id="cd00130">
    <property type="entry name" value="PAS"/>
    <property type="match status" value="2"/>
</dbReference>
<evidence type="ECO:0000256" key="14">
    <source>
        <dbReference type="ARBA" id="ARBA00024827"/>
    </source>
</evidence>
<dbReference type="Pfam" id="PF02518">
    <property type="entry name" value="HATPase_c"/>
    <property type="match status" value="1"/>
</dbReference>
<dbReference type="InterPro" id="IPR001610">
    <property type="entry name" value="PAC"/>
</dbReference>
<keyword evidence="13" id="KW-0411">Iron-sulfur</keyword>
<dbReference type="Pfam" id="PF07730">
    <property type="entry name" value="HisKA_3"/>
    <property type="match status" value="1"/>
</dbReference>
<keyword evidence="11" id="KW-0408">Iron</keyword>
<comment type="cofactor">
    <cofactor evidence="2">
        <name>[4Fe-4S] cluster</name>
        <dbReference type="ChEBI" id="CHEBI:49883"/>
    </cofactor>
</comment>
<dbReference type="PANTHER" id="PTHR24421:SF58">
    <property type="entry name" value="SIGNAL TRANSDUCTION HISTIDINE-PROTEIN KINASE_PHOSPHATASE UHPB"/>
    <property type="match status" value="1"/>
</dbReference>
<feature type="domain" description="PAC" evidence="18">
    <location>
        <begin position="300"/>
        <end position="352"/>
    </location>
</feature>
<evidence type="ECO:0000313" key="19">
    <source>
        <dbReference type="EMBL" id="QCI68258.1"/>
    </source>
</evidence>
<dbReference type="Gene3D" id="1.20.5.1930">
    <property type="match status" value="1"/>
</dbReference>
<dbReference type="Pfam" id="PF13188">
    <property type="entry name" value="PAS_8"/>
    <property type="match status" value="1"/>
</dbReference>
<dbReference type="InterPro" id="IPR000014">
    <property type="entry name" value="PAS"/>
</dbReference>
<dbReference type="GO" id="GO:0000155">
    <property type="term" value="F:phosphorelay sensor kinase activity"/>
    <property type="evidence" value="ECO:0007669"/>
    <property type="project" value="InterPro"/>
</dbReference>
<keyword evidence="7" id="KW-0963">Cytoplasm</keyword>
<dbReference type="InterPro" id="IPR000700">
    <property type="entry name" value="PAS-assoc_C"/>
</dbReference>
<dbReference type="Proteomes" id="UP000298781">
    <property type="component" value="Chromosome"/>
</dbReference>
<dbReference type="Pfam" id="PF08448">
    <property type="entry name" value="PAS_4"/>
    <property type="match status" value="2"/>
</dbReference>
<dbReference type="InterPro" id="IPR035965">
    <property type="entry name" value="PAS-like_dom_sf"/>
</dbReference>
<evidence type="ECO:0000256" key="7">
    <source>
        <dbReference type="ARBA" id="ARBA00022490"/>
    </source>
</evidence>
<dbReference type="InterPro" id="IPR013656">
    <property type="entry name" value="PAS_4"/>
</dbReference>
<keyword evidence="9" id="KW-0479">Metal-binding</keyword>
<keyword evidence="20" id="KW-1185">Reference proteome</keyword>
<feature type="transmembrane region" description="Helical" evidence="16">
    <location>
        <begin position="33"/>
        <end position="53"/>
    </location>
</feature>
<name>A0A4D7BE67_9HYPH</name>
<dbReference type="PROSITE" id="PS50109">
    <property type="entry name" value="HIS_KIN"/>
    <property type="match status" value="1"/>
</dbReference>
<dbReference type="KEGG" id="pstg:E8M01_30955"/>
<keyword evidence="16" id="KW-1133">Transmembrane helix</keyword>
<dbReference type="InterPro" id="IPR003594">
    <property type="entry name" value="HATPase_dom"/>
</dbReference>
<dbReference type="GO" id="GO:0046872">
    <property type="term" value="F:metal ion binding"/>
    <property type="evidence" value="ECO:0007669"/>
    <property type="project" value="UniProtKB-KW"/>
</dbReference>
<feature type="domain" description="Histidine kinase" evidence="17">
    <location>
        <begin position="614"/>
        <end position="812"/>
    </location>
</feature>
<dbReference type="SMART" id="SM00086">
    <property type="entry name" value="PAC"/>
    <property type="match status" value="2"/>
</dbReference>
<dbReference type="InterPro" id="IPR011712">
    <property type="entry name" value="Sig_transdc_His_kin_sub3_dim/P"/>
</dbReference>
<keyword evidence="6" id="KW-0004">4Fe-4S</keyword>
<dbReference type="InterPro" id="IPR013655">
    <property type="entry name" value="PAS_fold_3"/>
</dbReference>
<dbReference type="EC" id="2.7.13.3" evidence="4"/>
<sequence length="812" mass="89343">MICTRAGFVRDRHNEGFPQQLSDGRGEPVQVRLSIMIGGLVLAASALAAGLVFQSLGLPATLEQPVALAPFPLLEAKVLIATWLGGGAIMGRVETSDDAEQAMADWGLRYGLYWENSAESLFAVRVEADGRFIYEGMNPAQERRSGIRSSAIAGREPHQCLEPALADQVVARFRQCVEAGRPIRYQQVYDFAGAPPLVLQMVLVPLWNADHSRVIALLGSGHDVTELQASESRFRLVADTIPDMLYLLETSDDSFFINRSFQDFTGMPAGLSCDELRHAVVHPDDIGFLEASQAETTGEFAHELRIRRADGEYLWFSNKGQIVRDERGEIERLFGVAINIHDLKAAEEAARATQGRLEAILFAVGDCFIGLDPELRITEVSGPATEWFGVSEAHLRGQKYFDILGRRDAFARTIERAVQLQRPTRIARRSAFVADRWIELNVYPTAKGVGILFHDITDRKQAEQQKQDQTTFLQSTIDALAAAIAIIDHDGKIIAVNRAWRVMGEGRGSTQKGSGVGHAYLSTWIRGAVGLDLAGALQRHVGDILAGRSERFETLLKLADHPLWLLVKATRFAVGNAEHIVVTHEDVTEIFRRDAELRTLSAQLLETQDAERRRIARELHDSTAQHLIGIQLGLAGLRDKLPADAQTRNIMEDIRTALKDAQQEVRVLSYLLHPPALEHGDLMSALDRFVTGYSARTGLAVDFRTNSRATRLAEDTAIAMMRIAQEALTNVLKHAGASKAVVRLRDQGNWLVLDIFDDGIGIPFDPQGEAHAGLGVGLPGMKARVVQLGGKLTIRRRAGKGTMVRASIPVGH</sequence>
<dbReference type="Gene3D" id="3.30.565.10">
    <property type="entry name" value="Histidine kinase-like ATPase, C-terminal domain"/>
    <property type="match status" value="1"/>
</dbReference>
<dbReference type="GO" id="GO:0046983">
    <property type="term" value="F:protein dimerization activity"/>
    <property type="evidence" value="ECO:0007669"/>
    <property type="project" value="InterPro"/>
</dbReference>
<evidence type="ECO:0000259" key="17">
    <source>
        <dbReference type="PROSITE" id="PS50109"/>
    </source>
</evidence>
<keyword evidence="16" id="KW-0472">Membrane</keyword>
<evidence type="ECO:0000256" key="11">
    <source>
        <dbReference type="ARBA" id="ARBA00023004"/>
    </source>
</evidence>
<gene>
    <name evidence="19" type="ORF">E8M01_30955</name>
</gene>
<evidence type="ECO:0000313" key="20">
    <source>
        <dbReference type="Proteomes" id="UP000298781"/>
    </source>
</evidence>
<dbReference type="EMBL" id="CP039690">
    <property type="protein sequence ID" value="QCI68258.1"/>
    <property type="molecule type" value="Genomic_DNA"/>
</dbReference>
<dbReference type="OrthoDB" id="9778496at2"/>
<dbReference type="PROSITE" id="PS50113">
    <property type="entry name" value="PAC"/>
    <property type="match status" value="1"/>
</dbReference>
<evidence type="ECO:0000256" key="8">
    <source>
        <dbReference type="ARBA" id="ARBA00022679"/>
    </source>
</evidence>
<comment type="function">
    <text evidence="14">Member of the two-component regulatory system NreB/NreC involved in the control of dissimilatory nitrate/nitrite reduction in response to oxygen. NreB functions as a direct oxygen sensor histidine kinase which is autophosphorylated, in the absence of oxygen, probably at the conserved histidine residue, and transfers its phosphate group probably to a conserved aspartate residue of NreC. NreB/NreC activates the expression of the nitrate (narGHJI) and nitrite (nir) reductase operons, as well as the putative nitrate transporter gene narT.</text>
</comment>
<dbReference type="InterPro" id="IPR050482">
    <property type="entry name" value="Sensor_HK_TwoCompSys"/>
</dbReference>
<evidence type="ECO:0000256" key="1">
    <source>
        <dbReference type="ARBA" id="ARBA00000085"/>
    </source>
</evidence>
<evidence type="ECO:0000256" key="9">
    <source>
        <dbReference type="ARBA" id="ARBA00022723"/>
    </source>
</evidence>
<proteinExistence type="predicted"/>
<keyword evidence="16" id="KW-0812">Transmembrane</keyword>
<evidence type="ECO:0000256" key="13">
    <source>
        <dbReference type="ARBA" id="ARBA00023014"/>
    </source>
</evidence>
<dbReference type="PANTHER" id="PTHR24421">
    <property type="entry name" value="NITRATE/NITRITE SENSOR PROTEIN NARX-RELATED"/>
    <property type="match status" value="1"/>
</dbReference>
<dbReference type="CDD" id="cd16917">
    <property type="entry name" value="HATPase_UhpB-NarQ-NarX-like"/>
    <property type="match status" value="1"/>
</dbReference>
<dbReference type="SUPFAM" id="SSF55874">
    <property type="entry name" value="ATPase domain of HSP90 chaperone/DNA topoisomerase II/histidine kinase"/>
    <property type="match status" value="1"/>
</dbReference>
<dbReference type="InterPro" id="IPR005467">
    <property type="entry name" value="His_kinase_dom"/>
</dbReference>
<dbReference type="SMART" id="SM00091">
    <property type="entry name" value="PAS"/>
    <property type="match status" value="4"/>
</dbReference>
<organism evidence="19 20">
    <name type="scientific">Phreatobacter stygius</name>
    <dbReference type="NCBI Taxonomy" id="1940610"/>
    <lineage>
        <taxon>Bacteria</taxon>
        <taxon>Pseudomonadati</taxon>
        <taxon>Pseudomonadota</taxon>
        <taxon>Alphaproteobacteria</taxon>
        <taxon>Hyphomicrobiales</taxon>
        <taxon>Phreatobacteraceae</taxon>
        <taxon>Phreatobacter</taxon>
    </lineage>
</organism>
<evidence type="ECO:0000256" key="15">
    <source>
        <dbReference type="ARBA" id="ARBA00030800"/>
    </source>
</evidence>
<keyword evidence="10" id="KW-0418">Kinase</keyword>
<dbReference type="AlphaFoldDB" id="A0A4D7BE67"/>
<evidence type="ECO:0000256" key="2">
    <source>
        <dbReference type="ARBA" id="ARBA00001966"/>
    </source>
</evidence>
<dbReference type="GO" id="GO:0005737">
    <property type="term" value="C:cytoplasm"/>
    <property type="evidence" value="ECO:0007669"/>
    <property type="project" value="UniProtKB-SubCell"/>
</dbReference>
<dbReference type="Pfam" id="PF08447">
    <property type="entry name" value="PAS_3"/>
    <property type="match status" value="1"/>
</dbReference>
<dbReference type="SMART" id="SM00387">
    <property type="entry name" value="HATPase_c"/>
    <property type="match status" value="1"/>
</dbReference>
<comment type="subcellular location">
    <subcellularLocation>
        <location evidence="3">Cytoplasm</location>
    </subcellularLocation>
</comment>
<dbReference type="Gene3D" id="3.30.450.20">
    <property type="entry name" value="PAS domain"/>
    <property type="match status" value="4"/>
</dbReference>
<dbReference type="InterPro" id="IPR004358">
    <property type="entry name" value="Sig_transdc_His_kin-like_C"/>
</dbReference>
<dbReference type="SUPFAM" id="SSF55785">
    <property type="entry name" value="PYP-like sensor domain (PAS domain)"/>
    <property type="match status" value="4"/>
</dbReference>
<evidence type="ECO:0000256" key="16">
    <source>
        <dbReference type="SAM" id="Phobius"/>
    </source>
</evidence>
<dbReference type="NCBIfam" id="TIGR00229">
    <property type="entry name" value="sensory_box"/>
    <property type="match status" value="2"/>
</dbReference>
<protein>
    <recommendedName>
        <fullName evidence="5">Oxygen sensor histidine kinase NreB</fullName>
        <ecNumber evidence="4">2.7.13.3</ecNumber>
    </recommendedName>
    <alternativeName>
        <fullName evidence="15">Nitrogen regulation protein B</fullName>
    </alternativeName>
</protein>
<keyword evidence="8" id="KW-0808">Transferase</keyword>
<keyword evidence="12" id="KW-0902">Two-component regulatory system</keyword>
<accession>A0A4D7BE67</accession>
<evidence type="ECO:0000256" key="12">
    <source>
        <dbReference type="ARBA" id="ARBA00023012"/>
    </source>
</evidence>
<evidence type="ECO:0000256" key="6">
    <source>
        <dbReference type="ARBA" id="ARBA00022485"/>
    </source>
</evidence>
<evidence type="ECO:0000256" key="3">
    <source>
        <dbReference type="ARBA" id="ARBA00004496"/>
    </source>
</evidence>
<dbReference type="GO" id="GO:0051539">
    <property type="term" value="F:4 iron, 4 sulfur cluster binding"/>
    <property type="evidence" value="ECO:0007669"/>
    <property type="project" value="UniProtKB-KW"/>
</dbReference>
<dbReference type="PRINTS" id="PR00344">
    <property type="entry name" value="BCTRLSENSOR"/>
</dbReference>
<evidence type="ECO:0000256" key="10">
    <source>
        <dbReference type="ARBA" id="ARBA00022777"/>
    </source>
</evidence>
<evidence type="ECO:0000256" key="5">
    <source>
        <dbReference type="ARBA" id="ARBA00017322"/>
    </source>
</evidence>
<evidence type="ECO:0000259" key="18">
    <source>
        <dbReference type="PROSITE" id="PS50113"/>
    </source>
</evidence>
<reference evidence="19 20" key="1">
    <citation type="submission" date="2019-04" db="EMBL/GenBank/DDBJ databases">
        <title>Phreatobacter aquaticus sp. nov.</title>
        <authorList>
            <person name="Choi A."/>
        </authorList>
    </citation>
    <scope>NUCLEOTIDE SEQUENCE [LARGE SCALE GENOMIC DNA]</scope>
    <source>
        <strain evidence="19 20">KCTC 52518</strain>
    </source>
</reference>
<comment type="catalytic activity">
    <reaction evidence="1">
        <text>ATP + protein L-histidine = ADP + protein N-phospho-L-histidine.</text>
        <dbReference type="EC" id="2.7.13.3"/>
    </reaction>
</comment>
<dbReference type="GO" id="GO:0016020">
    <property type="term" value="C:membrane"/>
    <property type="evidence" value="ECO:0007669"/>
    <property type="project" value="InterPro"/>
</dbReference>